<evidence type="ECO:0000256" key="1">
    <source>
        <dbReference type="SAM" id="Phobius"/>
    </source>
</evidence>
<proteinExistence type="predicted"/>
<organism evidence="2">
    <name type="scientific">Micrurus lemniscatus lemniscatus</name>
    <dbReference type="NCBI Taxonomy" id="129467"/>
    <lineage>
        <taxon>Eukaryota</taxon>
        <taxon>Metazoa</taxon>
        <taxon>Chordata</taxon>
        <taxon>Craniata</taxon>
        <taxon>Vertebrata</taxon>
        <taxon>Euteleostomi</taxon>
        <taxon>Lepidosauria</taxon>
        <taxon>Squamata</taxon>
        <taxon>Bifurcata</taxon>
        <taxon>Unidentata</taxon>
        <taxon>Episquamata</taxon>
        <taxon>Toxicofera</taxon>
        <taxon>Serpentes</taxon>
        <taxon>Colubroidea</taxon>
        <taxon>Elapidae</taxon>
        <taxon>Elapinae</taxon>
        <taxon>Micrurus</taxon>
    </lineage>
</organism>
<keyword evidence="1" id="KW-0472">Membrane</keyword>
<name>A0A2D4HPT1_MICLE</name>
<dbReference type="EMBL" id="IACK01047047">
    <property type="protein sequence ID" value="LAA73952.1"/>
    <property type="molecule type" value="Transcribed_RNA"/>
</dbReference>
<evidence type="ECO:0000313" key="2">
    <source>
        <dbReference type="EMBL" id="LAA73953.1"/>
    </source>
</evidence>
<reference evidence="2" key="2">
    <citation type="submission" date="2017-11" db="EMBL/GenBank/DDBJ databases">
        <title>Coralsnake Venomics: Analyses of Venom Gland Transcriptomes and Proteomes of Six Brazilian Taxa.</title>
        <authorList>
            <person name="Aird S.D."/>
            <person name="Jorge da Silva N."/>
            <person name="Qiu L."/>
            <person name="Villar-Briones A."/>
            <person name="Aparecida-Saddi V."/>
            <person name="Campos-Telles M.P."/>
            <person name="Grau M."/>
            <person name="Mikheyev A.S."/>
        </authorList>
    </citation>
    <scope>NUCLEOTIDE SEQUENCE</scope>
    <source>
        <tissue evidence="2">Venom_gland</tissue>
    </source>
</reference>
<reference evidence="2" key="1">
    <citation type="submission" date="2017-07" db="EMBL/GenBank/DDBJ databases">
        <authorList>
            <person name="Mikheyev A."/>
            <person name="Grau M."/>
        </authorList>
    </citation>
    <scope>NUCLEOTIDE SEQUENCE</scope>
    <source>
        <tissue evidence="2">Venom_gland</tissue>
    </source>
</reference>
<keyword evidence="1" id="KW-0812">Transmembrane</keyword>
<feature type="transmembrane region" description="Helical" evidence="1">
    <location>
        <begin position="73"/>
        <end position="93"/>
    </location>
</feature>
<protein>
    <submittedName>
        <fullName evidence="2">Uncharacterized protein</fullName>
    </submittedName>
</protein>
<accession>A0A2D4HPT1</accession>
<dbReference type="AlphaFoldDB" id="A0A2D4HPT1"/>
<sequence>MDQRINDHEDLWHKISEYFRRFQIKGMRDKHKSPMWDTEESSAGSLALQSFLGLIQALCPSPKKLLEEISQHFGNIIGLLVFVASCWKLFSIYSDPAFILNA</sequence>
<dbReference type="EMBL" id="IACK01047048">
    <property type="protein sequence ID" value="LAA73953.1"/>
    <property type="molecule type" value="Transcribed_RNA"/>
</dbReference>
<keyword evidence="1" id="KW-1133">Transmembrane helix</keyword>